<dbReference type="EMBL" id="JAHRHY010000016">
    <property type="protein sequence ID" value="KAG9063390.1"/>
    <property type="molecule type" value="Genomic_DNA"/>
</dbReference>
<organism evidence="1 2">
    <name type="scientific">Linnemannia hyalina</name>
    <dbReference type="NCBI Taxonomy" id="64524"/>
    <lineage>
        <taxon>Eukaryota</taxon>
        <taxon>Fungi</taxon>
        <taxon>Fungi incertae sedis</taxon>
        <taxon>Mucoromycota</taxon>
        <taxon>Mortierellomycotina</taxon>
        <taxon>Mortierellomycetes</taxon>
        <taxon>Mortierellales</taxon>
        <taxon>Mortierellaceae</taxon>
        <taxon>Linnemannia</taxon>
    </lineage>
</organism>
<dbReference type="Proteomes" id="UP000707451">
    <property type="component" value="Unassembled WGS sequence"/>
</dbReference>
<evidence type="ECO:0000313" key="1">
    <source>
        <dbReference type="EMBL" id="KAG9063390.1"/>
    </source>
</evidence>
<evidence type="ECO:0000313" key="2">
    <source>
        <dbReference type="Proteomes" id="UP000707451"/>
    </source>
</evidence>
<name>A0A9P7XL64_9FUNG</name>
<reference evidence="1" key="1">
    <citation type="submission" date="2021-06" db="EMBL/GenBank/DDBJ databases">
        <title>Genome Sequence of Mortierella hyaline Strain SCG-10, a Cold-Adapted, Nitrate-Reducing Fungus Isolated from Soil in Minnesota, USA.</title>
        <authorList>
            <person name="Aldossari N."/>
        </authorList>
    </citation>
    <scope>NUCLEOTIDE SEQUENCE</scope>
    <source>
        <strain evidence="1">SCG-10</strain>
    </source>
</reference>
<gene>
    <name evidence="1" type="ORF">KI688_004272</name>
</gene>
<keyword evidence="2" id="KW-1185">Reference proteome</keyword>
<comment type="caution">
    <text evidence="1">The sequence shown here is derived from an EMBL/GenBank/DDBJ whole genome shotgun (WGS) entry which is preliminary data.</text>
</comment>
<sequence length="82" mass="9251">MTIILKEESFLILCAQYESFELLEAFELPKDLHKHLISVLIFIKSSVIQSKDQFLQPKADLVVGDNIADLRPGVACIVLTHL</sequence>
<protein>
    <submittedName>
        <fullName evidence="1">Uncharacterized protein</fullName>
    </submittedName>
</protein>
<accession>A0A9P7XL64</accession>
<proteinExistence type="predicted"/>
<dbReference type="AlphaFoldDB" id="A0A9P7XL64"/>